<keyword evidence="1" id="KW-0343">GTPase activation</keyword>
<evidence type="ECO:0000256" key="1">
    <source>
        <dbReference type="ARBA" id="ARBA00022468"/>
    </source>
</evidence>
<evidence type="ECO:0000313" key="5">
    <source>
        <dbReference type="Proteomes" id="UP000078561"/>
    </source>
</evidence>
<name>A0A163KJP6_ABSGL</name>
<feature type="compositionally biased region" description="Acidic residues" evidence="2">
    <location>
        <begin position="749"/>
        <end position="758"/>
    </location>
</feature>
<dbReference type="GO" id="GO:0005096">
    <property type="term" value="F:GTPase activator activity"/>
    <property type="evidence" value="ECO:0007669"/>
    <property type="project" value="UniProtKB-KW"/>
</dbReference>
<feature type="domain" description="Rap-GAP" evidence="3">
    <location>
        <begin position="418"/>
        <end position="633"/>
    </location>
</feature>
<dbReference type="PANTHER" id="PTHR15711:SF22">
    <property type="entry name" value="RAP-GAP DOMAIN-CONTAINING PROTEIN"/>
    <property type="match status" value="1"/>
</dbReference>
<accession>A0A163KJP6</accession>
<keyword evidence="5" id="KW-1185">Reference proteome</keyword>
<dbReference type="InParanoid" id="A0A163KJP6"/>
<dbReference type="GO" id="GO:0051056">
    <property type="term" value="P:regulation of small GTPase mediated signal transduction"/>
    <property type="evidence" value="ECO:0007669"/>
    <property type="project" value="InterPro"/>
</dbReference>
<feature type="compositionally biased region" description="Low complexity" evidence="2">
    <location>
        <begin position="766"/>
        <end position="777"/>
    </location>
</feature>
<dbReference type="OrthoDB" id="2499658at2759"/>
<reference evidence="4" key="1">
    <citation type="submission" date="2016-04" db="EMBL/GenBank/DDBJ databases">
        <authorList>
            <person name="Evans L.H."/>
            <person name="Alamgir A."/>
            <person name="Owens N."/>
            <person name="Weber N.D."/>
            <person name="Virtaneva K."/>
            <person name="Barbian K."/>
            <person name="Babar A."/>
            <person name="Rosenke K."/>
        </authorList>
    </citation>
    <scope>NUCLEOTIDE SEQUENCE [LARGE SCALE GENOMIC DNA]</scope>
    <source>
        <strain evidence="4">CBS 101.48</strain>
    </source>
</reference>
<feature type="compositionally biased region" description="Low complexity" evidence="2">
    <location>
        <begin position="302"/>
        <end position="318"/>
    </location>
</feature>
<feature type="region of interest" description="Disordered" evidence="2">
    <location>
        <begin position="639"/>
        <end position="715"/>
    </location>
</feature>
<dbReference type="Gene3D" id="3.40.50.11210">
    <property type="entry name" value="Rap/Ran-GAP"/>
    <property type="match status" value="1"/>
</dbReference>
<dbReference type="Pfam" id="PF02145">
    <property type="entry name" value="Rap_GAP"/>
    <property type="match status" value="1"/>
</dbReference>
<feature type="region of interest" description="Disordered" evidence="2">
    <location>
        <begin position="1"/>
        <end position="21"/>
    </location>
</feature>
<feature type="compositionally biased region" description="Low complexity" evidence="2">
    <location>
        <begin position="1"/>
        <end position="19"/>
    </location>
</feature>
<sequence length="851" mass="94400">MMTVAPPSASSSPSPSSPSIKFHQRLTQSFSIRTSISTSSLYHRQPVNDKVRQSTIGGCLDTLWKPPSTDPLTTPPTTLFQMPTSPTLLNQIKTKRASGGATMMKKLPLSPLSPLDRIRSSSPPSPLEFYAWTNEYLTYLIQANHIPSINKLSIAKDCICHLLNSVDHETFTPIVTLKDQLSALDISYLNSAPSAALTGILKSLLHILTTLQPALNTSAKLVDITETPSSYTQEQSCLVSSPDWDSSLDHLDHNTHWFQTYFCNSDYTTLLIPINKTTSSRSPPSPSMYAVVTAKQESTLVSNSNPKTKTRSNNTSTSYESTQYRVIVRHPKAATKRYLVSHSQLQDYLGKEEGKKSSKTQRQRSIRGYQNPITKIANPQQQDLIMAAISSVCPELDLGKSIKLSSTTTRACHLEKELLHLDEIEVPPAYKFGVLTIKDNQTNEEEWFSNTGVTDAFDRFLNLIGDRIQLLGYDGYAAGLDTKTGETGDTSVVSRWKDYEIMFHVAALMPYHQNDKQQVQRKRYIGNDIVCLVFLEGNQVFDPNAIRSKFLHVYIVVRLESVNGETRWRIEVVRKNNVPEFGPSLPNPPLFYDDTTLRKFLTLKLISAENAALKCDNFSVPNNRARAGLLKNIVEKGLDQEGTPSSASSTTIGKMTLDIKKRQSQSQRRPKPSSANRLSRGSFRSIRSNPDNNGTTSTPSPEPPLPPLPSPTRSTMLQDLKNFALRRAPTFSSFQHRPSKVKEEPATPPDDDTTDDSNQEQPYYTSSMHPAPSISSSFHQQGGGIPNDSSIIQQSFLAAKAKFSTTSVLPNGPTPANSTPPKIPPDGFYKADNLMINVVGRRSTSRSLLFD</sequence>
<feature type="compositionally biased region" description="Polar residues" evidence="2">
    <location>
        <begin position="685"/>
        <end position="694"/>
    </location>
</feature>
<evidence type="ECO:0000313" key="4">
    <source>
        <dbReference type="EMBL" id="SAM08583.1"/>
    </source>
</evidence>
<dbReference type="EMBL" id="LT554895">
    <property type="protein sequence ID" value="SAM08583.1"/>
    <property type="molecule type" value="Genomic_DNA"/>
</dbReference>
<dbReference type="AlphaFoldDB" id="A0A163KJP6"/>
<dbReference type="SUPFAM" id="SSF111347">
    <property type="entry name" value="Rap/Ran-GAP"/>
    <property type="match status" value="1"/>
</dbReference>
<feature type="region of interest" description="Disordered" evidence="2">
    <location>
        <begin position="731"/>
        <end position="789"/>
    </location>
</feature>
<proteinExistence type="predicted"/>
<dbReference type="PROSITE" id="PS50085">
    <property type="entry name" value="RAPGAP"/>
    <property type="match status" value="1"/>
</dbReference>
<dbReference type="PANTHER" id="PTHR15711">
    <property type="entry name" value="RAP GTPASE-ACTIVATING PROTEIN"/>
    <property type="match status" value="1"/>
</dbReference>
<feature type="compositionally biased region" description="Pro residues" evidence="2">
    <location>
        <begin position="700"/>
        <end position="710"/>
    </location>
</feature>
<dbReference type="InterPro" id="IPR050989">
    <property type="entry name" value="Rap1_Ran_GAP"/>
</dbReference>
<evidence type="ECO:0000256" key="2">
    <source>
        <dbReference type="SAM" id="MobiDB-lite"/>
    </source>
</evidence>
<dbReference type="Proteomes" id="UP000078561">
    <property type="component" value="Unassembled WGS sequence"/>
</dbReference>
<dbReference type="GO" id="GO:0005737">
    <property type="term" value="C:cytoplasm"/>
    <property type="evidence" value="ECO:0007669"/>
    <property type="project" value="TreeGrafter"/>
</dbReference>
<dbReference type="STRING" id="4829.A0A163KJP6"/>
<evidence type="ECO:0000259" key="3">
    <source>
        <dbReference type="PROSITE" id="PS50085"/>
    </source>
</evidence>
<gene>
    <name evidence="4" type="primary">ABSGL_14246.1 scaffold 14385</name>
</gene>
<dbReference type="InterPro" id="IPR035974">
    <property type="entry name" value="Rap/Ran-GAP_sf"/>
</dbReference>
<feature type="region of interest" description="Disordered" evidence="2">
    <location>
        <begin position="299"/>
        <end position="318"/>
    </location>
</feature>
<organism evidence="4">
    <name type="scientific">Absidia glauca</name>
    <name type="common">Pin mould</name>
    <dbReference type="NCBI Taxonomy" id="4829"/>
    <lineage>
        <taxon>Eukaryota</taxon>
        <taxon>Fungi</taxon>
        <taxon>Fungi incertae sedis</taxon>
        <taxon>Mucoromycota</taxon>
        <taxon>Mucoromycotina</taxon>
        <taxon>Mucoromycetes</taxon>
        <taxon>Mucorales</taxon>
        <taxon>Cunninghamellaceae</taxon>
        <taxon>Absidia</taxon>
    </lineage>
</organism>
<feature type="compositionally biased region" description="Polar residues" evidence="2">
    <location>
        <begin position="642"/>
        <end position="653"/>
    </location>
</feature>
<protein>
    <recommendedName>
        <fullName evidence="3">Rap-GAP domain-containing protein</fullName>
    </recommendedName>
</protein>
<dbReference type="InterPro" id="IPR000331">
    <property type="entry name" value="Rap/Ran_GAP_dom"/>
</dbReference>